<dbReference type="STRING" id="551987.SAMN05192549_101364"/>
<evidence type="ECO:0000313" key="2">
    <source>
        <dbReference type="Proteomes" id="UP000184339"/>
    </source>
</evidence>
<name>A0A1M7I248_9BURK</name>
<dbReference type="EMBL" id="FRCX01000001">
    <property type="protein sequence ID" value="SHM34790.1"/>
    <property type="molecule type" value="Genomic_DNA"/>
</dbReference>
<sequence>MCARFVAVNRPHRRKGFHLARVGRLASDNRLLMLNNLQQISSNKIRYKELVFNIAEIS</sequence>
<dbReference type="Proteomes" id="UP000184339">
    <property type="component" value="Unassembled WGS sequence"/>
</dbReference>
<reference evidence="2" key="1">
    <citation type="submission" date="2016-11" db="EMBL/GenBank/DDBJ databases">
        <authorList>
            <person name="Varghese N."/>
            <person name="Submissions S."/>
        </authorList>
    </citation>
    <scope>NUCLEOTIDE SEQUENCE [LARGE SCALE GENOMIC DNA]</scope>
    <source>
        <strain evidence="2">Sac-22</strain>
    </source>
</reference>
<keyword evidence="2" id="KW-1185">Reference proteome</keyword>
<gene>
    <name evidence="1" type="ORF">SAMN05192549_101364</name>
</gene>
<dbReference type="AlphaFoldDB" id="A0A1M7I248"/>
<protein>
    <submittedName>
        <fullName evidence="1">Uncharacterized protein</fullName>
    </submittedName>
</protein>
<evidence type="ECO:0000313" key="1">
    <source>
        <dbReference type="EMBL" id="SHM34790.1"/>
    </source>
</evidence>
<organism evidence="1 2">
    <name type="scientific">Duganella sacchari</name>
    <dbReference type="NCBI Taxonomy" id="551987"/>
    <lineage>
        <taxon>Bacteria</taxon>
        <taxon>Pseudomonadati</taxon>
        <taxon>Pseudomonadota</taxon>
        <taxon>Betaproteobacteria</taxon>
        <taxon>Burkholderiales</taxon>
        <taxon>Oxalobacteraceae</taxon>
        <taxon>Telluria group</taxon>
        <taxon>Duganella</taxon>
    </lineage>
</organism>
<accession>A0A1M7I248</accession>
<proteinExistence type="predicted"/>